<dbReference type="InterPro" id="IPR032743">
    <property type="entry name" value="FAM47"/>
</dbReference>
<proteinExistence type="inferred from homology"/>
<dbReference type="Proteomes" id="UP000694863">
    <property type="component" value="Unplaced"/>
</dbReference>
<dbReference type="GeneID" id="101642653"/>
<name>A0ABM0ZU25_ECHTE</name>
<organism evidence="3 4">
    <name type="scientific">Echinops telfairi</name>
    <name type="common">Lesser hedgehog tenrec</name>
    <dbReference type="NCBI Taxonomy" id="9371"/>
    <lineage>
        <taxon>Eukaryota</taxon>
        <taxon>Metazoa</taxon>
        <taxon>Chordata</taxon>
        <taxon>Craniata</taxon>
        <taxon>Vertebrata</taxon>
        <taxon>Euteleostomi</taxon>
        <taxon>Mammalia</taxon>
        <taxon>Eutheria</taxon>
        <taxon>Afrotheria</taxon>
        <taxon>Tenrecidae</taxon>
        <taxon>Tenrecinae</taxon>
        <taxon>Echinops</taxon>
    </lineage>
</organism>
<dbReference type="RefSeq" id="XP_012864071.1">
    <property type="nucleotide sequence ID" value="XM_013008617.1"/>
</dbReference>
<feature type="region of interest" description="Disordered" evidence="2">
    <location>
        <begin position="1"/>
        <end position="48"/>
    </location>
</feature>
<dbReference type="Pfam" id="PF14642">
    <property type="entry name" value="FAM47"/>
    <property type="match status" value="1"/>
</dbReference>
<evidence type="ECO:0000256" key="2">
    <source>
        <dbReference type="SAM" id="MobiDB-lite"/>
    </source>
</evidence>
<gene>
    <name evidence="4" type="primary">LOC101642653</name>
</gene>
<accession>A0ABM0ZU25</accession>
<feature type="compositionally biased region" description="Basic and acidic residues" evidence="2">
    <location>
        <begin position="20"/>
        <end position="33"/>
    </location>
</feature>
<evidence type="ECO:0000313" key="3">
    <source>
        <dbReference type="Proteomes" id="UP000694863"/>
    </source>
</evidence>
<feature type="compositionally biased region" description="Polar residues" evidence="2">
    <location>
        <begin position="1"/>
        <end position="13"/>
    </location>
</feature>
<keyword evidence="3" id="KW-1185">Reference proteome</keyword>
<sequence length="378" mass="43529">MVTRISAGQQAEAGQQKVRATMDRQRPRSRFPELEPLPPGTKRNPWYKEKPSFRYVPRSKDGPTFAPHLNSQNWVFVKKEVDDFRKGCPPCGEMITRGCKDAPFPLIYRTKATPAPKTCQKKASKNSTLFSKLSAAQLARKAFVEETEASLKAKAHPLEDCPDLEDALPAELLEKVLEVLDPDKELKDTWAYCQDGKKRTKDPAELLKDRPLKPCRSLRNLAPIPDPDEWLKEMKQVEEPPPHPPTPENVSRAVADFCRWAHSYECTDIDKDYMMRKFDPFVGWKANTGRSHIKEVARIPKSLRKVHWPARQDQPRFSLNEPDFEKKLQALQLAPPKEPVKMRYGAWYLPVKLWKKLRVDEPLLDPNAPEEDEDTGFR</sequence>
<protein>
    <submittedName>
        <fullName evidence="4">Protein FAM47E-like</fullName>
    </submittedName>
</protein>
<dbReference type="PANTHER" id="PTHR46449:SF5">
    <property type="entry name" value="FAMILY WITH SEQUENCE SIMILARITY 47 MEMBER E"/>
    <property type="match status" value="1"/>
</dbReference>
<evidence type="ECO:0000313" key="4">
    <source>
        <dbReference type="RefSeq" id="XP_012864071.1"/>
    </source>
</evidence>
<comment type="similarity">
    <text evidence="1">Belongs to the FAM47 family.</text>
</comment>
<evidence type="ECO:0000256" key="1">
    <source>
        <dbReference type="ARBA" id="ARBA00005277"/>
    </source>
</evidence>
<reference evidence="4" key="1">
    <citation type="submission" date="2025-08" db="UniProtKB">
        <authorList>
            <consortium name="RefSeq"/>
        </authorList>
    </citation>
    <scope>IDENTIFICATION</scope>
</reference>
<feature type="non-terminal residue" evidence="4">
    <location>
        <position position="378"/>
    </location>
</feature>
<dbReference type="PANTHER" id="PTHR46449">
    <property type="entry name" value="ZGC:158260"/>
    <property type="match status" value="1"/>
</dbReference>